<evidence type="ECO:0000313" key="1">
    <source>
        <dbReference type="EMBL" id="GEL92759.1"/>
    </source>
</evidence>
<reference evidence="1 2" key="1">
    <citation type="submission" date="2019-07" db="EMBL/GenBank/DDBJ databases">
        <title>Whole genome shotgun sequence of Enterococcus villorum NBRC 100699.</title>
        <authorList>
            <person name="Hosoyama A."/>
            <person name="Uohara A."/>
            <person name="Ohji S."/>
            <person name="Ichikawa N."/>
        </authorList>
    </citation>
    <scope>NUCLEOTIDE SEQUENCE [LARGE SCALE GENOMIC DNA]</scope>
    <source>
        <strain evidence="1 2">NBRC 100699</strain>
    </source>
</reference>
<comment type="caution">
    <text evidence="1">The sequence shown here is derived from an EMBL/GenBank/DDBJ whole genome shotgun (WGS) entry which is preliminary data.</text>
</comment>
<name>A0A511J4Z4_9ENTE</name>
<accession>A0A511J4Z4</accession>
<protein>
    <recommendedName>
        <fullName evidence="3">Mga helix-turn-helix domain-containing protein</fullName>
    </recommendedName>
</protein>
<organism evidence="1 2">
    <name type="scientific">Enterococcus villorum</name>
    <dbReference type="NCBI Taxonomy" id="112904"/>
    <lineage>
        <taxon>Bacteria</taxon>
        <taxon>Bacillati</taxon>
        <taxon>Bacillota</taxon>
        <taxon>Bacilli</taxon>
        <taxon>Lactobacillales</taxon>
        <taxon>Enterococcaceae</taxon>
        <taxon>Enterococcus</taxon>
    </lineage>
</organism>
<proteinExistence type="predicted"/>
<dbReference type="EMBL" id="BJWF01000033">
    <property type="protein sequence ID" value="GEL92759.1"/>
    <property type="molecule type" value="Genomic_DNA"/>
</dbReference>
<dbReference type="AlphaFoldDB" id="A0A511J4Z4"/>
<gene>
    <name evidence="1" type="ORF">EVI01_20960</name>
</gene>
<evidence type="ECO:0008006" key="3">
    <source>
        <dbReference type="Google" id="ProtNLM"/>
    </source>
</evidence>
<evidence type="ECO:0000313" key="2">
    <source>
        <dbReference type="Proteomes" id="UP000321830"/>
    </source>
</evidence>
<sequence length="364" mass="44507">MKHKKIKNFLQNYDLTIRNGNIEGEELHLRNLVFVIFWDVYNGLENPFSLLIRTQINTLMNYLNSLFNLRLRETEKLKFELFLGIFLCRIKHKNHLRKREDFFLMDSKVKIQLINNLKNRLFETNMMQEEYEIIEVKYLLGFLKMLVGEKIPITIKKEKFKKIDHVSWKIAKKLTQFIPYKDNRKNFYTRLEDGITEINRKHLVFENVLCWFNLEEQEKKVVHLYPLYSQAIKKVLAIYESKLFSYQDRWNLFYQYFFLLIELLPHHYYFEPIYVCIDFSRGKSYTKFIQRQFDHLQDLNIFVENYLSSKTDIFISDFEVPNLSVKQVIWNNPLILDDWQLFLSKFTQLIKEERLLKSKFKDFK</sequence>
<dbReference type="Proteomes" id="UP000321830">
    <property type="component" value="Unassembled WGS sequence"/>
</dbReference>